<organism evidence="1 2">
    <name type="scientific">Hyalomma asiaticum</name>
    <name type="common">Tick</name>
    <dbReference type="NCBI Taxonomy" id="266040"/>
    <lineage>
        <taxon>Eukaryota</taxon>
        <taxon>Metazoa</taxon>
        <taxon>Ecdysozoa</taxon>
        <taxon>Arthropoda</taxon>
        <taxon>Chelicerata</taxon>
        <taxon>Arachnida</taxon>
        <taxon>Acari</taxon>
        <taxon>Parasitiformes</taxon>
        <taxon>Ixodida</taxon>
        <taxon>Ixodoidea</taxon>
        <taxon>Ixodidae</taxon>
        <taxon>Hyalomminae</taxon>
        <taxon>Hyalomma</taxon>
    </lineage>
</organism>
<dbReference type="EMBL" id="CM023487">
    <property type="protein sequence ID" value="KAH6925657.1"/>
    <property type="molecule type" value="Genomic_DNA"/>
</dbReference>
<comment type="caution">
    <text evidence="1">The sequence shown here is derived from an EMBL/GenBank/DDBJ whole genome shotgun (WGS) entry which is preliminary data.</text>
</comment>
<name>A0ACB7RXN8_HYAAI</name>
<keyword evidence="2" id="KW-1185">Reference proteome</keyword>
<accession>A0ACB7RXN8</accession>
<dbReference type="Proteomes" id="UP000821845">
    <property type="component" value="Chromosome 7"/>
</dbReference>
<proteinExistence type="predicted"/>
<sequence>MRLRDGAGNLASDHHRIQLVFQNGFRRCQTEPPVTPRRPNEKALQQMAAKREEHANLIESYGELVEEFQKVLNQWESCTRRRRGLQPWWNREVAEAIRRRQEASRACIRTANRRFVEELRSAGVQAPQHFWQYIKRRNWRTP</sequence>
<gene>
    <name evidence="1" type="ORF">HPB50_008469</name>
</gene>
<evidence type="ECO:0000313" key="1">
    <source>
        <dbReference type="EMBL" id="KAH6925657.1"/>
    </source>
</evidence>
<evidence type="ECO:0000313" key="2">
    <source>
        <dbReference type="Proteomes" id="UP000821845"/>
    </source>
</evidence>
<reference evidence="1" key="1">
    <citation type="submission" date="2020-05" db="EMBL/GenBank/DDBJ databases">
        <title>Large-scale comparative analyses of tick genomes elucidate their genetic diversity and vector capacities.</title>
        <authorList>
            <person name="Jia N."/>
            <person name="Wang J."/>
            <person name="Shi W."/>
            <person name="Du L."/>
            <person name="Sun Y."/>
            <person name="Zhan W."/>
            <person name="Jiang J."/>
            <person name="Wang Q."/>
            <person name="Zhang B."/>
            <person name="Ji P."/>
            <person name="Sakyi L.B."/>
            <person name="Cui X."/>
            <person name="Yuan T."/>
            <person name="Jiang B."/>
            <person name="Yang W."/>
            <person name="Lam T.T.-Y."/>
            <person name="Chang Q."/>
            <person name="Ding S."/>
            <person name="Wang X."/>
            <person name="Zhu J."/>
            <person name="Ruan X."/>
            <person name="Zhao L."/>
            <person name="Wei J."/>
            <person name="Que T."/>
            <person name="Du C."/>
            <person name="Cheng J."/>
            <person name="Dai P."/>
            <person name="Han X."/>
            <person name="Huang E."/>
            <person name="Gao Y."/>
            <person name="Liu J."/>
            <person name="Shao H."/>
            <person name="Ye R."/>
            <person name="Li L."/>
            <person name="Wei W."/>
            <person name="Wang X."/>
            <person name="Wang C."/>
            <person name="Yang T."/>
            <person name="Huo Q."/>
            <person name="Li W."/>
            <person name="Guo W."/>
            <person name="Chen H."/>
            <person name="Zhou L."/>
            <person name="Ni X."/>
            <person name="Tian J."/>
            <person name="Zhou Y."/>
            <person name="Sheng Y."/>
            <person name="Liu T."/>
            <person name="Pan Y."/>
            <person name="Xia L."/>
            <person name="Li J."/>
            <person name="Zhao F."/>
            <person name="Cao W."/>
        </authorList>
    </citation>
    <scope>NUCLEOTIDE SEQUENCE</scope>
    <source>
        <strain evidence="1">Hyas-2018</strain>
    </source>
</reference>
<protein>
    <submittedName>
        <fullName evidence="1">Uncharacterized protein</fullName>
    </submittedName>
</protein>